<dbReference type="AlphaFoldDB" id="A0A2V3Y205"/>
<proteinExistence type="predicted"/>
<evidence type="ECO:0008006" key="3">
    <source>
        <dbReference type="Google" id="ProtNLM"/>
    </source>
</evidence>
<dbReference type="RefSeq" id="WP_110323821.1">
    <property type="nucleotide sequence ID" value="NZ_QJKD01000008.1"/>
</dbReference>
<dbReference type="InterPro" id="IPR023296">
    <property type="entry name" value="Glyco_hydro_beta-prop_sf"/>
</dbReference>
<keyword evidence="2" id="KW-1185">Reference proteome</keyword>
<accession>A0A2V3Y205</accession>
<comment type="caution">
    <text evidence="1">The sequence shown here is derived from an EMBL/GenBank/DDBJ whole genome shotgun (WGS) entry which is preliminary data.</text>
</comment>
<sequence length="193" mass="22345">MNIPKSPLYRDPLHEQLDLDSDKVIDAAVFKKPDGGWYMWYKNEMADSHTFFAESRDLYQWEVIGEAISDCPHEGPNVFEFCGMYWMITDEWHGMGVYSSHDLKNWVKQDKTILGNPGKRPFDGAVGNHADVLVCDGKAYIVYFCHPDRKEQDCVCQKEFHTAIQVAELTVKDGLLYCDRDQEFDFMLKEQGT</sequence>
<dbReference type="EMBL" id="QJKD01000008">
    <property type="protein sequence ID" value="PXX52004.1"/>
    <property type="molecule type" value="Genomic_DNA"/>
</dbReference>
<protein>
    <recommendedName>
        <fullName evidence="3">Glycosyl hydrolase family 43</fullName>
    </recommendedName>
</protein>
<dbReference type="Proteomes" id="UP000248057">
    <property type="component" value="Unassembled WGS sequence"/>
</dbReference>
<organism evidence="1 2">
    <name type="scientific">Hungatella effluvii</name>
    <dbReference type="NCBI Taxonomy" id="1096246"/>
    <lineage>
        <taxon>Bacteria</taxon>
        <taxon>Bacillati</taxon>
        <taxon>Bacillota</taxon>
        <taxon>Clostridia</taxon>
        <taxon>Lachnospirales</taxon>
        <taxon>Lachnospiraceae</taxon>
        <taxon>Hungatella</taxon>
    </lineage>
</organism>
<dbReference type="SUPFAM" id="SSF75005">
    <property type="entry name" value="Arabinanase/levansucrase/invertase"/>
    <property type="match status" value="1"/>
</dbReference>
<reference evidence="1 2" key="1">
    <citation type="submission" date="2018-05" db="EMBL/GenBank/DDBJ databases">
        <title>Genomic Encyclopedia of Type Strains, Phase IV (KMG-IV): sequencing the most valuable type-strain genomes for metagenomic binning, comparative biology and taxonomic classification.</title>
        <authorList>
            <person name="Goeker M."/>
        </authorList>
    </citation>
    <scope>NUCLEOTIDE SEQUENCE [LARGE SCALE GENOMIC DNA]</scope>
    <source>
        <strain evidence="1 2">DSM 24995</strain>
    </source>
</reference>
<dbReference type="Gene3D" id="2.115.10.20">
    <property type="entry name" value="Glycosyl hydrolase domain, family 43"/>
    <property type="match status" value="1"/>
</dbReference>
<name>A0A2V3Y205_9FIRM</name>
<gene>
    <name evidence="1" type="ORF">DFR60_10889</name>
</gene>
<evidence type="ECO:0000313" key="1">
    <source>
        <dbReference type="EMBL" id="PXX52004.1"/>
    </source>
</evidence>
<evidence type="ECO:0000313" key="2">
    <source>
        <dbReference type="Proteomes" id="UP000248057"/>
    </source>
</evidence>
<dbReference type="GeneID" id="86062493"/>